<name>A0ABS9L646_9MICC</name>
<organism evidence="7 8">
    <name type="scientific">Arthrobacter hankyongi</name>
    <dbReference type="NCBI Taxonomy" id="2904801"/>
    <lineage>
        <taxon>Bacteria</taxon>
        <taxon>Bacillati</taxon>
        <taxon>Actinomycetota</taxon>
        <taxon>Actinomycetes</taxon>
        <taxon>Micrococcales</taxon>
        <taxon>Micrococcaceae</taxon>
        <taxon>Arthrobacter</taxon>
    </lineage>
</organism>
<keyword evidence="2 5" id="KW-0812">Transmembrane</keyword>
<keyword evidence="4 5" id="KW-0472">Membrane</keyword>
<dbReference type="InterPro" id="IPR012340">
    <property type="entry name" value="NA-bd_OB-fold"/>
</dbReference>
<comment type="caution">
    <text evidence="7">The sequence shown here is derived from an EMBL/GenBank/DDBJ whole genome shotgun (WGS) entry which is preliminary data.</text>
</comment>
<feature type="domain" description="NfeD-like C-terminal" evidence="6">
    <location>
        <begin position="89"/>
        <end position="147"/>
    </location>
</feature>
<evidence type="ECO:0000256" key="5">
    <source>
        <dbReference type="SAM" id="Phobius"/>
    </source>
</evidence>
<evidence type="ECO:0000259" key="6">
    <source>
        <dbReference type="Pfam" id="PF01957"/>
    </source>
</evidence>
<dbReference type="EMBL" id="JAKLTQ010000005">
    <property type="protein sequence ID" value="MCG2622156.1"/>
    <property type="molecule type" value="Genomic_DNA"/>
</dbReference>
<dbReference type="Pfam" id="PF01957">
    <property type="entry name" value="NfeD"/>
    <property type="match status" value="1"/>
</dbReference>
<keyword evidence="3 5" id="KW-1133">Transmembrane helix</keyword>
<feature type="transmembrane region" description="Helical" evidence="5">
    <location>
        <begin position="52"/>
        <end position="70"/>
    </location>
</feature>
<reference evidence="7" key="1">
    <citation type="submission" date="2022-01" db="EMBL/GenBank/DDBJ databases">
        <authorList>
            <person name="Jo J.-H."/>
            <person name="Im W.-T."/>
        </authorList>
    </citation>
    <scope>NUCLEOTIDE SEQUENCE</scope>
    <source>
        <strain evidence="7">I2-34</strain>
    </source>
</reference>
<dbReference type="RefSeq" id="WP_237820369.1">
    <property type="nucleotide sequence ID" value="NZ_JAKLTQ010000005.1"/>
</dbReference>
<evidence type="ECO:0000256" key="1">
    <source>
        <dbReference type="ARBA" id="ARBA00004141"/>
    </source>
</evidence>
<dbReference type="Proteomes" id="UP001165368">
    <property type="component" value="Unassembled WGS sequence"/>
</dbReference>
<comment type="subcellular location">
    <subcellularLocation>
        <location evidence="1">Membrane</location>
        <topology evidence="1">Multi-pass membrane protein</topology>
    </subcellularLocation>
</comment>
<sequence>MLDWIITNSWVFWLAMFLLLAIIEIVTLDLFFIMLSAGALAALFGGLLGGPFWAQVVIFCVVSLLMILFVRPVALRHLNRGPADLRTNVERLIGETAMTLEAVTDNSGTVKIGGDTWTARSSDGSQIPAGQRVQVARIDGATAVVAPVGGAFKDNEVGEA</sequence>
<dbReference type="PANTHER" id="PTHR33507">
    <property type="entry name" value="INNER MEMBRANE PROTEIN YBBJ"/>
    <property type="match status" value="1"/>
</dbReference>
<feature type="transmembrane region" description="Helical" evidence="5">
    <location>
        <begin position="12"/>
        <end position="40"/>
    </location>
</feature>
<gene>
    <name evidence="7" type="ORF">LVY72_09520</name>
</gene>
<dbReference type="InterPro" id="IPR052165">
    <property type="entry name" value="Membrane_assoc_protease"/>
</dbReference>
<dbReference type="SUPFAM" id="SSF141322">
    <property type="entry name" value="NfeD domain-like"/>
    <property type="match status" value="1"/>
</dbReference>
<keyword evidence="8" id="KW-1185">Reference proteome</keyword>
<evidence type="ECO:0000256" key="4">
    <source>
        <dbReference type="ARBA" id="ARBA00023136"/>
    </source>
</evidence>
<evidence type="ECO:0000313" key="8">
    <source>
        <dbReference type="Proteomes" id="UP001165368"/>
    </source>
</evidence>
<dbReference type="Gene3D" id="2.40.50.140">
    <property type="entry name" value="Nucleic acid-binding proteins"/>
    <property type="match status" value="1"/>
</dbReference>
<dbReference type="InterPro" id="IPR002810">
    <property type="entry name" value="NfeD-like_C"/>
</dbReference>
<protein>
    <submittedName>
        <fullName evidence="7">NfeD family protein</fullName>
    </submittedName>
</protein>
<accession>A0ABS9L646</accession>
<proteinExistence type="predicted"/>
<evidence type="ECO:0000256" key="2">
    <source>
        <dbReference type="ARBA" id="ARBA00022692"/>
    </source>
</evidence>
<evidence type="ECO:0000313" key="7">
    <source>
        <dbReference type="EMBL" id="MCG2622156.1"/>
    </source>
</evidence>
<evidence type="ECO:0000256" key="3">
    <source>
        <dbReference type="ARBA" id="ARBA00022989"/>
    </source>
</evidence>
<dbReference type="PANTHER" id="PTHR33507:SF3">
    <property type="entry name" value="INNER MEMBRANE PROTEIN YBBJ"/>
    <property type="match status" value="1"/>
</dbReference>